<proteinExistence type="predicted"/>
<evidence type="ECO:0000313" key="3">
    <source>
        <dbReference type="Proteomes" id="UP000828390"/>
    </source>
</evidence>
<dbReference type="AlphaFoldDB" id="A0A9D4IP54"/>
<comment type="caution">
    <text evidence="2">The sequence shown here is derived from an EMBL/GenBank/DDBJ whole genome shotgun (WGS) entry which is preliminary data.</text>
</comment>
<reference evidence="2" key="1">
    <citation type="journal article" date="2019" name="bioRxiv">
        <title>The Genome of the Zebra Mussel, Dreissena polymorpha: A Resource for Invasive Species Research.</title>
        <authorList>
            <person name="McCartney M.A."/>
            <person name="Auch B."/>
            <person name="Kono T."/>
            <person name="Mallez S."/>
            <person name="Zhang Y."/>
            <person name="Obille A."/>
            <person name="Becker A."/>
            <person name="Abrahante J.E."/>
            <person name="Garbe J."/>
            <person name="Badalamenti J.P."/>
            <person name="Herman A."/>
            <person name="Mangelson H."/>
            <person name="Liachko I."/>
            <person name="Sullivan S."/>
            <person name="Sone E.D."/>
            <person name="Koren S."/>
            <person name="Silverstein K.A.T."/>
            <person name="Beckman K.B."/>
            <person name="Gohl D.M."/>
        </authorList>
    </citation>
    <scope>NUCLEOTIDE SEQUENCE</scope>
    <source>
        <strain evidence="2">Duluth1</strain>
        <tissue evidence="2">Whole animal</tissue>
    </source>
</reference>
<evidence type="ECO:0000256" key="1">
    <source>
        <dbReference type="SAM" id="MobiDB-lite"/>
    </source>
</evidence>
<accession>A0A9D4IP54</accession>
<name>A0A9D4IP54_DREPO</name>
<organism evidence="2 3">
    <name type="scientific">Dreissena polymorpha</name>
    <name type="common">Zebra mussel</name>
    <name type="synonym">Mytilus polymorpha</name>
    <dbReference type="NCBI Taxonomy" id="45954"/>
    <lineage>
        <taxon>Eukaryota</taxon>
        <taxon>Metazoa</taxon>
        <taxon>Spiralia</taxon>
        <taxon>Lophotrochozoa</taxon>
        <taxon>Mollusca</taxon>
        <taxon>Bivalvia</taxon>
        <taxon>Autobranchia</taxon>
        <taxon>Heteroconchia</taxon>
        <taxon>Euheterodonta</taxon>
        <taxon>Imparidentia</taxon>
        <taxon>Neoheterodontei</taxon>
        <taxon>Myida</taxon>
        <taxon>Dreissenoidea</taxon>
        <taxon>Dreissenidae</taxon>
        <taxon>Dreissena</taxon>
    </lineage>
</organism>
<dbReference type="Proteomes" id="UP000828390">
    <property type="component" value="Unassembled WGS sequence"/>
</dbReference>
<feature type="compositionally biased region" description="Low complexity" evidence="1">
    <location>
        <begin position="35"/>
        <end position="46"/>
    </location>
</feature>
<keyword evidence="3" id="KW-1185">Reference proteome</keyword>
<evidence type="ECO:0000313" key="2">
    <source>
        <dbReference type="EMBL" id="KAH3779947.1"/>
    </source>
</evidence>
<protein>
    <recommendedName>
        <fullName evidence="4">Reverse transcriptase</fullName>
    </recommendedName>
</protein>
<evidence type="ECO:0008006" key="4">
    <source>
        <dbReference type="Google" id="ProtNLM"/>
    </source>
</evidence>
<feature type="region of interest" description="Disordered" evidence="1">
    <location>
        <begin position="33"/>
        <end position="58"/>
    </location>
</feature>
<sequence>MPFPVRQGVRQGAVLSTWLYLLFIDKLMRDVESSGHGTTTGHLHTGNPSLADDVTLIS</sequence>
<reference evidence="2" key="2">
    <citation type="submission" date="2020-11" db="EMBL/GenBank/DDBJ databases">
        <authorList>
            <person name="McCartney M.A."/>
            <person name="Auch B."/>
            <person name="Kono T."/>
            <person name="Mallez S."/>
            <person name="Becker A."/>
            <person name="Gohl D.M."/>
            <person name="Silverstein K.A.T."/>
            <person name="Koren S."/>
            <person name="Bechman K.B."/>
            <person name="Herman A."/>
            <person name="Abrahante J.E."/>
            <person name="Garbe J."/>
        </authorList>
    </citation>
    <scope>NUCLEOTIDE SEQUENCE</scope>
    <source>
        <strain evidence="2">Duluth1</strain>
        <tissue evidence="2">Whole animal</tissue>
    </source>
</reference>
<gene>
    <name evidence="2" type="ORF">DPMN_157756</name>
</gene>
<dbReference type="EMBL" id="JAIWYP010000008">
    <property type="protein sequence ID" value="KAH3779947.1"/>
    <property type="molecule type" value="Genomic_DNA"/>
</dbReference>